<dbReference type="PANTHER" id="PTHR37461:SF1">
    <property type="entry name" value="ANTI-SIGMA-K FACTOR RSKA"/>
    <property type="match status" value="1"/>
</dbReference>
<keyword evidence="4" id="KW-0812">Transmembrane</keyword>
<evidence type="ECO:0000256" key="9">
    <source>
        <dbReference type="ARBA" id="ARBA00029829"/>
    </source>
</evidence>
<dbReference type="RefSeq" id="WP_378588746.1">
    <property type="nucleotide sequence ID" value="NZ_JBHSKD010000007.1"/>
</dbReference>
<dbReference type="EMBL" id="JBHSKD010000007">
    <property type="protein sequence ID" value="MFC5176427.1"/>
    <property type="molecule type" value="Genomic_DNA"/>
</dbReference>
<keyword evidence="5" id="KW-1133">Transmembrane helix</keyword>
<evidence type="ECO:0000313" key="13">
    <source>
        <dbReference type="EMBL" id="MFC5176427.1"/>
    </source>
</evidence>
<evidence type="ECO:0000256" key="4">
    <source>
        <dbReference type="ARBA" id="ARBA00022692"/>
    </source>
</evidence>
<comment type="caution">
    <text evidence="13">The sequence shown here is derived from an EMBL/GenBank/DDBJ whole genome shotgun (WGS) entry which is preliminary data.</text>
</comment>
<dbReference type="Pfam" id="PF13490">
    <property type="entry name" value="zf-HC2"/>
    <property type="match status" value="1"/>
</dbReference>
<dbReference type="InterPro" id="IPR051474">
    <property type="entry name" value="Anti-sigma-K/W_factor"/>
</dbReference>
<proteinExistence type="predicted"/>
<evidence type="ECO:0000256" key="3">
    <source>
        <dbReference type="ARBA" id="ARBA00022475"/>
    </source>
</evidence>
<evidence type="ECO:0000256" key="8">
    <source>
        <dbReference type="ARBA" id="ARBA00023163"/>
    </source>
</evidence>
<evidence type="ECO:0000259" key="11">
    <source>
        <dbReference type="Pfam" id="PF10099"/>
    </source>
</evidence>
<keyword evidence="6" id="KW-0805">Transcription regulation</keyword>
<dbReference type="InterPro" id="IPR018764">
    <property type="entry name" value="RskA_C"/>
</dbReference>
<feature type="domain" description="Anti-sigma K factor RskA C-terminal" evidence="11">
    <location>
        <begin position="103"/>
        <end position="238"/>
    </location>
</feature>
<evidence type="ECO:0000256" key="10">
    <source>
        <dbReference type="ARBA" id="ARBA00030803"/>
    </source>
</evidence>
<evidence type="ECO:0000256" key="6">
    <source>
        <dbReference type="ARBA" id="ARBA00023015"/>
    </source>
</evidence>
<feature type="domain" description="Putative zinc-finger" evidence="12">
    <location>
        <begin position="8"/>
        <end position="38"/>
    </location>
</feature>
<keyword evidence="7" id="KW-0472">Membrane</keyword>
<dbReference type="Gene3D" id="1.10.10.1320">
    <property type="entry name" value="Anti-sigma factor, zinc-finger domain"/>
    <property type="match status" value="1"/>
</dbReference>
<dbReference type="InterPro" id="IPR041916">
    <property type="entry name" value="Anti_sigma_zinc_sf"/>
</dbReference>
<comment type="subcellular location">
    <subcellularLocation>
        <location evidence="2">Cell membrane</location>
    </subcellularLocation>
    <subcellularLocation>
        <location evidence="1">Membrane</location>
        <topology evidence="1">Single-pass membrane protein</topology>
    </subcellularLocation>
</comment>
<gene>
    <name evidence="13" type="ORF">ACFPGP_07075</name>
</gene>
<evidence type="ECO:0000256" key="7">
    <source>
        <dbReference type="ARBA" id="ARBA00023136"/>
    </source>
</evidence>
<dbReference type="PANTHER" id="PTHR37461">
    <property type="entry name" value="ANTI-SIGMA-K FACTOR RSKA"/>
    <property type="match status" value="1"/>
</dbReference>
<keyword evidence="3" id="KW-1003">Cell membrane</keyword>
<sequence length="248" mass="25986">MNTPIDLHALTGAYAVDALDELERARFEQHLAGCTDCRAEVDSLREATALLAEITATEPSARLRDRVLADIATVRPLPPEAPPVTATATTAAPRRARFRPAALVAAAAAVVVVAAGAAVWEPWQDETSQAPVLSAVDRVLQAQDAERYVQRFPDGSKAVLVRSKSLNQAVLETSDMAPPPEGKVYELWLDHEGVGMVPAGLMPVDPDAVVVLEGDPATATGAGITVEPAGGSEKPTGETVALIAFENA</sequence>
<organism evidence="13 14">
    <name type="scientific">Nocardioides taihuensis</name>
    <dbReference type="NCBI Taxonomy" id="1835606"/>
    <lineage>
        <taxon>Bacteria</taxon>
        <taxon>Bacillati</taxon>
        <taxon>Actinomycetota</taxon>
        <taxon>Actinomycetes</taxon>
        <taxon>Propionibacteriales</taxon>
        <taxon>Nocardioidaceae</taxon>
        <taxon>Nocardioides</taxon>
    </lineage>
</organism>
<protein>
    <recommendedName>
        <fullName evidence="10">Regulator of SigK</fullName>
    </recommendedName>
    <alternativeName>
        <fullName evidence="9">Sigma-K anti-sigma factor RskA</fullName>
    </alternativeName>
</protein>
<keyword evidence="14" id="KW-1185">Reference proteome</keyword>
<reference evidence="14" key="1">
    <citation type="journal article" date="2019" name="Int. J. Syst. Evol. Microbiol.">
        <title>The Global Catalogue of Microorganisms (GCM) 10K type strain sequencing project: providing services to taxonomists for standard genome sequencing and annotation.</title>
        <authorList>
            <consortium name="The Broad Institute Genomics Platform"/>
            <consortium name="The Broad Institute Genome Sequencing Center for Infectious Disease"/>
            <person name="Wu L."/>
            <person name="Ma J."/>
        </authorList>
    </citation>
    <scope>NUCLEOTIDE SEQUENCE [LARGE SCALE GENOMIC DNA]</scope>
    <source>
        <strain evidence="14">DFY41</strain>
    </source>
</reference>
<evidence type="ECO:0000256" key="5">
    <source>
        <dbReference type="ARBA" id="ARBA00022989"/>
    </source>
</evidence>
<keyword evidence="8" id="KW-0804">Transcription</keyword>
<evidence type="ECO:0000259" key="12">
    <source>
        <dbReference type="Pfam" id="PF13490"/>
    </source>
</evidence>
<accession>A0ABW0BHF1</accession>
<dbReference type="Pfam" id="PF10099">
    <property type="entry name" value="RskA_C"/>
    <property type="match status" value="1"/>
</dbReference>
<dbReference type="Proteomes" id="UP001596087">
    <property type="component" value="Unassembled WGS sequence"/>
</dbReference>
<evidence type="ECO:0000313" key="14">
    <source>
        <dbReference type="Proteomes" id="UP001596087"/>
    </source>
</evidence>
<dbReference type="InterPro" id="IPR027383">
    <property type="entry name" value="Znf_put"/>
</dbReference>
<evidence type="ECO:0000256" key="2">
    <source>
        <dbReference type="ARBA" id="ARBA00004236"/>
    </source>
</evidence>
<evidence type="ECO:0000256" key="1">
    <source>
        <dbReference type="ARBA" id="ARBA00004167"/>
    </source>
</evidence>
<name>A0ABW0BHF1_9ACTN</name>